<dbReference type="AlphaFoldDB" id="A0A2N5SAZ0"/>
<comment type="caution">
    <text evidence="1">The sequence shown here is derived from an EMBL/GenBank/DDBJ whole genome shotgun (WGS) entry which is preliminary data.</text>
</comment>
<dbReference type="STRING" id="200324.A0A2N5SAZ0"/>
<reference evidence="1 2" key="1">
    <citation type="submission" date="2017-11" db="EMBL/GenBank/DDBJ databases">
        <title>De novo assembly and phasing of dikaryotic genomes from two isolates of Puccinia coronata f. sp. avenae, the causal agent of oat crown rust.</title>
        <authorList>
            <person name="Miller M.E."/>
            <person name="Zhang Y."/>
            <person name="Omidvar V."/>
            <person name="Sperschneider J."/>
            <person name="Schwessinger B."/>
            <person name="Raley C."/>
            <person name="Palmer J.M."/>
            <person name="Garnica D."/>
            <person name="Upadhyaya N."/>
            <person name="Rathjen J."/>
            <person name="Taylor J.M."/>
            <person name="Park R.F."/>
            <person name="Dodds P.N."/>
            <person name="Hirsch C.D."/>
            <person name="Kianian S.F."/>
            <person name="Figueroa M."/>
        </authorList>
    </citation>
    <scope>NUCLEOTIDE SEQUENCE [LARGE SCALE GENOMIC DNA]</scope>
    <source>
        <strain evidence="1">12NC29</strain>
    </source>
</reference>
<organism evidence="1 2">
    <name type="scientific">Puccinia coronata f. sp. avenae</name>
    <dbReference type="NCBI Taxonomy" id="200324"/>
    <lineage>
        <taxon>Eukaryota</taxon>
        <taxon>Fungi</taxon>
        <taxon>Dikarya</taxon>
        <taxon>Basidiomycota</taxon>
        <taxon>Pucciniomycotina</taxon>
        <taxon>Pucciniomycetes</taxon>
        <taxon>Pucciniales</taxon>
        <taxon>Pucciniaceae</taxon>
        <taxon>Puccinia</taxon>
    </lineage>
</organism>
<dbReference type="Proteomes" id="UP000235388">
    <property type="component" value="Unassembled WGS sequence"/>
</dbReference>
<protein>
    <submittedName>
        <fullName evidence="1">Uncharacterized protein</fullName>
    </submittedName>
</protein>
<evidence type="ECO:0000313" key="2">
    <source>
        <dbReference type="Proteomes" id="UP000235388"/>
    </source>
</evidence>
<accession>A0A2N5SAZ0</accession>
<proteinExistence type="predicted"/>
<sequence length="132" mass="15023">MQLPEWTSNEYKGYGLPYALRASLPALSRDGIPTLPHLLDPHLEEEAPKTTPKFAKQLGARSQRYAEQFESNAFIKRKIQHKMSIIPSILISRATSPSYKPRTPRPCPIYTEQLADCLTQLRLIAIHLSVRI</sequence>
<name>A0A2N5SAZ0_9BASI</name>
<keyword evidence="2" id="KW-1185">Reference proteome</keyword>
<gene>
    <name evidence="1" type="ORF">PCANC_19686</name>
</gene>
<dbReference type="EMBL" id="PGCJ01001061">
    <property type="protein sequence ID" value="PLW10407.1"/>
    <property type="molecule type" value="Genomic_DNA"/>
</dbReference>
<evidence type="ECO:0000313" key="1">
    <source>
        <dbReference type="EMBL" id="PLW10407.1"/>
    </source>
</evidence>